<feature type="domain" description="SSD" evidence="12">
    <location>
        <begin position="633"/>
        <end position="798"/>
    </location>
</feature>
<dbReference type="EMBL" id="CP151501">
    <property type="protein sequence ID" value="WZN58944.1"/>
    <property type="molecule type" value="Genomic_DNA"/>
</dbReference>
<evidence type="ECO:0000256" key="11">
    <source>
        <dbReference type="SAM" id="Phobius"/>
    </source>
</evidence>
<feature type="transmembrane region" description="Helical" evidence="11">
    <location>
        <begin position="773"/>
        <end position="798"/>
    </location>
</feature>
<evidence type="ECO:0000256" key="3">
    <source>
        <dbReference type="ARBA" id="ARBA00022448"/>
    </source>
</evidence>
<keyword evidence="7" id="KW-0445">Lipid transport</keyword>
<dbReference type="InterPro" id="IPR032190">
    <property type="entry name" value="NPC1_N"/>
</dbReference>
<keyword evidence="10" id="KW-0325">Glycoprotein</keyword>
<dbReference type="GO" id="GO:0016020">
    <property type="term" value="C:membrane"/>
    <property type="evidence" value="ECO:0007669"/>
    <property type="project" value="UniProtKB-SubCell"/>
</dbReference>
<evidence type="ECO:0000256" key="7">
    <source>
        <dbReference type="ARBA" id="ARBA00023055"/>
    </source>
</evidence>
<dbReference type="Pfam" id="PF16414">
    <property type="entry name" value="NPC1_N"/>
    <property type="match status" value="1"/>
</dbReference>
<dbReference type="Pfam" id="PF12349">
    <property type="entry name" value="Sterol-sensing"/>
    <property type="match status" value="1"/>
</dbReference>
<evidence type="ECO:0000256" key="5">
    <source>
        <dbReference type="ARBA" id="ARBA00022729"/>
    </source>
</evidence>
<evidence type="ECO:0000256" key="1">
    <source>
        <dbReference type="ARBA" id="ARBA00004141"/>
    </source>
</evidence>
<dbReference type="SUPFAM" id="SSF82866">
    <property type="entry name" value="Multidrug efflux transporter AcrB transmembrane domain"/>
    <property type="match status" value="2"/>
</dbReference>
<dbReference type="GO" id="GO:0015918">
    <property type="term" value="P:sterol transport"/>
    <property type="evidence" value="ECO:0007669"/>
    <property type="project" value="TreeGrafter"/>
</dbReference>
<keyword evidence="5" id="KW-0732">Signal</keyword>
<feature type="transmembrane region" description="Helical" evidence="11">
    <location>
        <begin position="850"/>
        <end position="867"/>
    </location>
</feature>
<accession>A0AAX4NZA7</accession>
<proteinExistence type="inferred from homology"/>
<dbReference type="Gene3D" id="1.20.1640.10">
    <property type="entry name" value="Multidrug efflux transporter AcrB transmembrane domain"/>
    <property type="match status" value="2"/>
</dbReference>
<keyword evidence="14" id="KW-1185">Reference proteome</keyword>
<feature type="transmembrane region" description="Helical" evidence="11">
    <location>
        <begin position="745"/>
        <end position="767"/>
    </location>
</feature>
<evidence type="ECO:0000256" key="10">
    <source>
        <dbReference type="ARBA" id="ARBA00023180"/>
    </source>
</evidence>
<evidence type="ECO:0000256" key="6">
    <source>
        <dbReference type="ARBA" id="ARBA00022989"/>
    </source>
</evidence>
<organism evidence="13 14">
    <name type="scientific">Chloropicon roscoffensis</name>
    <dbReference type="NCBI Taxonomy" id="1461544"/>
    <lineage>
        <taxon>Eukaryota</taxon>
        <taxon>Viridiplantae</taxon>
        <taxon>Chlorophyta</taxon>
        <taxon>Chloropicophyceae</taxon>
        <taxon>Chloropicales</taxon>
        <taxon>Chloropicaceae</taxon>
        <taxon>Chloropicon</taxon>
    </lineage>
</organism>
<feature type="transmembrane region" description="Helical" evidence="11">
    <location>
        <begin position="374"/>
        <end position="399"/>
    </location>
</feature>
<keyword evidence="8 11" id="KW-0472">Membrane</keyword>
<protein>
    <submittedName>
        <fullName evidence="13">SSD domain-containing protein</fullName>
    </submittedName>
</protein>
<evidence type="ECO:0000313" key="14">
    <source>
        <dbReference type="Proteomes" id="UP001472866"/>
    </source>
</evidence>
<feature type="transmembrane region" description="Helical" evidence="11">
    <location>
        <begin position="1149"/>
        <end position="1169"/>
    </location>
</feature>
<comment type="similarity">
    <text evidence="2">Belongs to the patched family.</text>
</comment>
<evidence type="ECO:0000259" key="12">
    <source>
        <dbReference type="PROSITE" id="PS50156"/>
    </source>
</evidence>
<name>A0AAX4NZA7_9CHLO</name>
<dbReference type="PANTHER" id="PTHR45727">
    <property type="entry name" value="NPC INTRACELLULAR CHOLESTEROL TRANSPORTER 1"/>
    <property type="match status" value="1"/>
</dbReference>
<comment type="subcellular location">
    <subcellularLocation>
        <location evidence="1">Membrane</location>
        <topology evidence="1">Multi-pass membrane protein</topology>
    </subcellularLocation>
</comment>
<feature type="transmembrane region" description="Helical" evidence="11">
    <location>
        <begin position="1181"/>
        <end position="1200"/>
    </location>
</feature>
<dbReference type="InterPro" id="IPR053958">
    <property type="entry name" value="HMGCR/SNAP/NPC1-like_SSD"/>
</dbReference>
<dbReference type="PANTHER" id="PTHR45727:SF2">
    <property type="entry name" value="NPC INTRACELLULAR CHOLESTEROL TRANSPORTER 1"/>
    <property type="match status" value="1"/>
</dbReference>
<feature type="transmembrane region" description="Helical" evidence="11">
    <location>
        <begin position="1221"/>
        <end position="1239"/>
    </location>
</feature>
<dbReference type="Pfam" id="PF22314">
    <property type="entry name" value="NPC1_MLD"/>
    <property type="match status" value="1"/>
</dbReference>
<feature type="transmembrane region" description="Helical" evidence="11">
    <location>
        <begin position="634"/>
        <end position="657"/>
    </location>
</feature>
<evidence type="ECO:0000256" key="8">
    <source>
        <dbReference type="ARBA" id="ARBA00023136"/>
    </source>
</evidence>
<evidence type="ECO:0000256" key="9">
    <source>
        <dbReference type="ARBA" id="ARBA00023157"/>
    </source>
</evidence>
<sequence length="1291" mass="141325">MTRQKPRAGLRTKAAMSEAELTGMTEAMAREGELGSGCAMYGQSPLGHPYVANGAAPQALPEKSAKKLQSVCPSVYAANGGPQGLWCCDPSQVDLLATKLALLHEVVLGCPACDHNFKHLWCSFTCSPHQMDFAQVNKTTGPSSKPEVDTIDYFVAPRFGESIWNSCKEVKVSSMNVKAMDTLCKTDDCKGWHMMLSKQGEKFPLLNPITIQFPLNSTSSPVPSGVAPMDDTLPTCYDNTLGCSCGDCPQGPSCRKPEPAPPPPPPGCTALGLPGNSLSCMDVGLLVAFLVIAVSGTFTWARATRREEEEESRGDLDDYANAEEPLLATKESDATFARTSVHQKVKNAVEDEANALVLPPVESFLRGWFYKQGVWIATNPFTTLLLTVLFVGLCLLGLLRFEVETNPENLWVPSGSTTKAEQDFFNKAFGKFYRIEQLILSRNDTSSNSSIVDDDTIRLMFDMQDIVGNISVLVGEGQNATLDDICFKPFGPSGNCATQSVLQYWQMDRNTFEYAASNHPNQADWMEFCFQHWITEESCFSAFKAPMDPKLVFGGFPRDQGNIVYSNESTSLIVVYLVDNSEENLDAALAFEEKFIEVVQEKLVGMAEKHSLRLSYSSESSVQKELERESNADAMTVLLSFIAMFVYMTFVLGGARSCKPSLLCFRTRVLLGLGGVLLVVLSVLCAAGILSALGVKSTLLIVEVIPFLALAIGVDNMCILAHTLQCEDVNTALPIRVGNALSSAGPSITLAASAEVLAFLAGVLTGMPACTTFALFAAITVLIDYVFQVTAFVAMLHLDEQRIKNLRMDCFPCLKEIRASNRLDEKGASHDGGILEYLIISFSGVLQNKFAQISILLSFLAMLFGALSCIQHVELGLEQTVALPKDSYLQDYFHDIASQLRVGPPVYFVQKNLDIHPESTDVNKTCSTAGCFPNSMLNQIQNAAEIAPSSYIATSAASWIDDYISWINPSLNRCCRMYSNETFCPTASTDDCETCFDGNSPDPLFHLHGSRPTIAQINKTIPWFMEAIPSKECAKAGRGAYNTELERSSSDPTGYSGVSEGVVTAARYRGYHTPLATQNDFIMALREAKRLTQKISQELGLEVFPYSVFYVFFEQYLEMDYYAAVTFTVAAVSILIVSYFFLGSLWAAGLTMLVVMSVVVDMMGCMYLFGIQFNAVSLTNLAMAIGIALEFCVHIVRAFTVADGTKTFRAQVALARMGTPVFNGIALTKLIGVLVLSLSQTEIFQIYYFRMYFILVVLSTLHAFVLLPVLLMLAGPPRLAYKLAGEFDSLE</sequence>
<feature type="transmembrane region" description="Helical" evidence="11">
    <location>
        <begin position="1121"/>
        <end position="1142"/>
    </location>
</feature>
<keyword evidence="4 11" id="KW-0812">Transmembrane</keyword>
<keyword evidence="6 11" id="KW-1133">Transmembrane helix</keyword>
<feature type="transmembrane region" description="Helical" evidence="11">
    <location>
        <begin position="1251"/>
        <end position="1273"/>
    </location>
</feature>
<dbReference type="InterPro" id="IPR000731">
    <property type="entry name" value="SSD"/>
</dbReference>
<keyword evidence="3" id="KW-0813">Transport</keyword>
<gene>
    <name evidence="13" type="ORF">HKI87_01g04690</name>
</gene>
<evidence type="ECO:0000256" key="2">
    <source>
        <dbReference type="ARBA" id="ARBA00005585"/>
    </source>
</evidence>
<dbReference type="InterPro" id="IPR053956">
    <property type="entry name" value="NPC1_MLD"/>
</dbReference>
<feature type="transmembrane region" description="Helical" evidence="11">
    <location>
        <begin position="669"/>
        <end position="693"/>
    </location>
</feature>
<keyword evidence="9" id="KW-1015">Disulfide bond</keyword>
<evidence type="ECO:0000313" key="13">
    <source>
        <dbReference type="EMBL" id="WZN58944.1"/>
    </source>
</evidence>
<evidence type="ECO:0000256" key="4">
    <source>
        <dbReference type="ARBA" id="ARBA00022692"/>
    </source>
</evidence>
<reference evidence="13 14" key="1">
    <citation type="submission" date="2024-03" db="EMBL/GenBank/DDBJ databases">
        <title>Complete genome sequence of the green alga Chloropicon roscoffensis RCC1871.</title>
        <authorList>
            <person name="Lemieux C."/>
            <person name="Pombert J.-F."/>
            <person name="Otis C."/>
            <person name="Turmel M."/>
        </authorList>
    </citation>
    <scope>NUCLEOTIDE SEQUENCE [LARGE SCALE GENOMIC DNA]</scope>
    <source>
        <strain evidence="13 14">RCC1871</strain>
    </source>
</reference>
<dbReference type="GO" id="GO:0032934">
    <property type="term" value="F:sterol binding"/>
    <property type="evidence" value="ECO:0007669"/>
    <property type="project" value="TreeGrafter"/>
</dbReference>
<feature type="transmembrane region" description="Helical" evidence="11">
    <location>
        <begin position="699"/>
        <end position="724"/>
    </location>
</feature>
<dbReference type="PROSITE" id="PS50156">
    <property type="entry name" value="SSD"/>
    <property type="match status" value="1"/>
</dbReference>
<dbReference type="Proteomes" id="UP001472866">
    <property type="component" value="Chromosome 01"/>
</dbReference>